<evidence type="ECO:0000256" key="1">
    <source>
        <dbReference type="ARBA" id="ARBA00004571"/>
    </source>
</evidence>
<comment type="similarity">
    <text evidence="2 14 15">Belongs to the TonB-dependent receptor family.</text>
</comment>
<keyword evidence="11 14" id="KW-0472">Membrane</keyword>
<evidence type="ECO:0000313" key="19">
    <source>
        <dbReference type="EMBL" id="VFS06727.1"/>
    </source>
</evidence>
<evidence type="ECO:0000256" key="4">
    <source>
        <dbReference type="ARBA" id="ARBA00022452"/>
    </source>
</evidence>
<comment type="subcellular location">
    <subcellularLocation>
        <location evidence="1 14">Cell outer membrane</location>
        <topology evidence="1 14">Multi-pass membrane protein</topology>
    </subcellularLocation>
</comment>
<protein>
    <submittedName>
        <fullName evidence="19">TonB-dependent siderophore receptor</fullName>
    </submittedName>
</protein>
<dbReference type="InterPro" id="IPR036942">
    <property type="entry name" value="Beta-barrel_TonB_sf"/>
</dbReference>
<feature type="chain" id="PRO_5019719203" evidence="16">
    <location>
        <begin position="42"/>
        <end position="716"/>
    </location>
</feature>
<evidence type="ECO:0000256" key="13">
    <source>
        <dbReference type="ARBA" id="ARBA00023237"/>
    </source>
</evidence>
<feature type="signal peptide" evidence="16">
    <location>
        <begin position="1"/>
        <end position="41"/>
    </location>
</feature>
<evidence type="ECO:0000256" key="5">
    <source>
        <dbReference type="ARBA" id="ARBA00022496"/>
    </source>
</evidence>
<keyword evidence="3 14" id="KW-0813">Transport</keyword>
<dbReference type="InterPro" id="IPR010105">
    <property type="entry name" value="TonB_sidphr_rcpt"/>
</dbReference>
<keyword evidence="12 19" id="KW-0675">Receptor</keyword>
<dbReference type="GO" id="GO:0038023">
    <property type="term" value="F:signaling receptor activity"/>
    <property type="evidence" value="ECO:0007669"/>
    <property type="project" value="InterPro"/>
</dbReference>
<dbReference type="GO" id="GO:0015891">
    <property type="term" value="P:siderophore transport"/>
    <property type="evidence" value="ECO:0007669"/>
    <property type="project" value="InterPro"/>
</dbReference>
<keyword evidence="6 14" id="KW-0812">Transmembrane</keyword>
<dbReference type="Gene3D" id="2.170.130.10">
    <property type="entry name" value="TonB-dependent receptor, plug domain"/>
    <property type="match status" value="1"/>
</dbReference>
<keyword evidence="5" id="KW-0410">Iron transport</keyword>
<evidence type="ECO:0000256" key="12">
    <source>
        <dbReference type="ARBA" id="ARBA00023170"/>
    </source>
</evidence>
<dbReference type="EMBL" id="CAADIW010000002">
    <property type="protein sequence ID" value="VFS06727.1"/>
    <property type="molecule type" value="Genomic_DNA"/>
</dbReference>
<feature type="domain" description="TonB-dependent receptor plug" evidence="18">
    <location>
        <begin position="72"/>
        <end position="173"/>
    </location>
</feature>
<dbReference type="GO" id="GO:0009279">
    <property type="term" value="C:cell outer membrane"/>
    <property type="evidence" value="ECO:0007669"/>
    <property type="project" value="UniProtKB-SubCell"/>
</dbReference>
<keyword evidence="10 15" id="KW-0798">TonB box</keyword>
<dbReference type="InterPro" id="IPR037066">
    <property type="entry name" value="Plug_dom_sf"/>
</dbReference>
<dbReference type="InterPro" id="IPR000531">
    <property type="entry name" value="Beta-barrel_TonB"/>
</dbReference>
<dbReference type="PANTHER" id="PTHR32552:SF68">
    <property type="entry name" value="FERRICHROME OUTER MEMBRANE TRANSPORTER_PHAGE RECEPTOR"/>
    <property type="match status" value="1"/>
</dbReference>
<evidence type="ECO:0000256" key="16">
    <source>
        <dbReference type="SAM" id="SignalP"/>
    </source>
</evidence>
<dbReference type="Pfam" id="PF07715">
    <property type="entry name" value="Plug"/>
    <property type="match status" value="1"/>
</dbReference>
<dbReference type="SUPFAM" id="SSF56935">
    <property type="entry name" value="Porins"/>
    <property type="match status" value="1"/>
</dbReference>
<dbReference type="PANTHER" id="PTHR32552">
    <property type="entry name" value="FERRICHROME IRON RECEPTOR-RELATED"/>
    <property type="match status" value="1"/>
</dbReference>
<evidence type="ECO:0000256" key="10">
    <source>
        <dbReference type="ARBA" id="ARBA00023077"/>
    </source>
</evidence>
<gene>
    <name evidence="19" type="primary">fhuA_1</name>
    <name evidence="19" type="ORF">NCTC12126_00236</name>
</gene>
<evidence type="ECO:0000256" key="8">
    <source>
        <dbReference type="ARBA" id="ARBA00023004"/>
    </source>
</evidence>
<organism evidence="19 20">
    <name type="scientific">Enterobacter cancerogenus</name>
    <dbReference type="NCBI Taxonomy" id="69218"/>
    <lineage>
        <taxon>Bacteria</taxon>
        <taxon>Pseudomonadati</taxon>
        <taxon>Pseudomonadota</taxon>
        <taxon>Gammaproteobacteria</taxon>
        <taxon>Enterobacterales</taxon>
        <taxon>Enterobacteriaceae</taxon>
        <taxon>Enterobacter</taxon>
        <taxon>Enterobacter cloacae complex</taxon>
    </lineage>
</organism>
<evidence type="ECO:0000313" key="20">
    <source>
        <dbReference type="Proteomes" id="UP000351155"/>
    </source>
</evidence>
<dbReference type="CDD" id="cd01347">
    <property type="entry name" value="ligand_gated_channel"/>
    <property type="match status" value="1"/>
</dbReference>
<keyword evidence="7 16" id="KW-0732">Signal</keyword>
<name>A0A484W7B1_9ENTR</name>
<evidence type="ECO:0000256" key="6">
    <source>
        <dbReference type="ARBA" id="ARBA00022692"/>
    </source>
</evidence>
<evidence type="ECO:0000259" key="18">
    <source>
        <dbReference type="Pfam" id="PF07715"/>
    </source>
</evidence>
<evidence type="ECO:0000256" key="11">
    <source>
        <dbReference type="ARBA" id="ARBA00023136"/>
    </source>
</evidence>
<dbReference type="Proteomes" id="UP000351155">
    <property type="component" value="Unassembled WGS sequence"/>
</dbReference>
<dbReference type="InterPro" id="IPR039426">
    <property type="entry name" value="TonB-dep_rcpt-like"/>
</dbReference>
<proteinExistence type="inferred from homology"/>
<sequence>MIIIVVPNTIYNNEDTMNTSRFAFCALAGAVALALQGPAFAEESTIVVSGAEEGSSLPAWTNSATKSAVAESKTPQVINTLSAEEIAQRHANSVNEILRYAPGVSTEVRGNTSYMSEYKIRGFTVEQEFYNGLQLPYNVTGNTKARIDPLLIESVDILKGPSSVLYGGGSPGGLVNIQSKKPQKAAKTELGFNTGNRNLKEGYLDSTGQIADSDWNYRLLGKATENDDQPHTTRYENYLVAPSVTWQPDSKTRLTLDAIAQNTPSLSPSNPLPLSFLRSKYADRRAYAGDEWAGFKQRQWMLGYSFEHEFDSGWGFNQKARYFDVDTHQRSVYATGTGSEVYQLNRFAYTTDEDLQSFNIDNQVTKTVALGEWKHHLLAGFDYQKLNSHFHYRYASATPGIDMRNPDYAQIGKDALGLYTAQKNRLSYQQNGYYLQDQVEFGGLNLLGSLRYDDYRSVNTNYMQNGDKAWVSQDRVTKRLGALYAFENGLSPFISYSEGFAPVSPQGTLLAKDVKPTTSKQVEGGVKYLLAEYATTFTASVFNIRQKNVVTSDPGFLNYRQTGEVESKGAELSVISRPTDNLTLIANYAYTHAINTEDDKFQGKRPTQVPENAFNLWGDYTLDRSPLRGLTLGAGARYTGPMEISQSNDAGKLGGTTQYDLAASYRMGEAFPSLAGLTLKASAQNITNKETLTCYDATNCWIGRDRTWQVGASYSF</sequence>
<keyword evidence="13 14" id="KW-0998">Cell outer membrane</keyword>
<keyword evidence="8" id="KW-0408">Iron</keyword>
<dbReference type="NCBIfam" id="TIGR01783">
    <property type="entry name" value="TonB-siderophor"/>
    <property type="match status" value="1"/>
</dbReference>
<evidence type="ECO:0000256" key="7">
    <source>
        <dbReference type="ARBA" id="ARBA00022729"/>
    </source>
</evidence>
<evidence type="ECO:0000256" key="15">
    <source>
        <dbReference type="RuleBase" id="RU003357"/>
    </source>
</evidence>
<keyword evidence="9" id="KW-0406">Ion transport</keyword>
<evidence type="ECO:0000256" key="2">
    <source>
        <dbReference type="ARBA" id="ARBA00009810"/>
    </source>
</evidence>
<dbReference type="Pfam" id="PF00593">
    <property type="entry name" value="TonB_dep_Rec_b-barrel"/>
    <property type="match status" value="1"/>
</dbReference>
<evidence type="ECO:0000256" key="14">
    <source>
        <dbReference type="PROSITE-ProRule" id="PRU01360"/>
    </source>
</evidence>
<reference evidence="19 20" key="1">
    <citation type="submission" date="2019-03" db="EMBL/GenBank/DDBJ databases">
        <authorList>
            <consortium name="Pathogen Informatics"/>
        </authorList>
    </citation>
    <scope>NUCLEOTIDE SEQUENCE [LARGE SCALE GENOMIC DNA]</scope>
    <source>
        <strain evidence="19 20">NCTC12126</strain>
    </source>
</reference>
<dbReference type="InterPro" id="IPR012910">
    <property type="entry name" value="Plug_dom"/>
</dbReference>
<feature type="domain" description="TonB-dependent receptor-like beta-barrel" evidence="17">
    <location>
        <begin position="261"/>
        <end position="686"/>
    </location>
</feature>
<dbReference type="Gene3D" id="2.40.170.20">
    <property type="entry name" value="TonB-dependent receptor, beta-barrel domain"/>
    <property type="match status" value="1"/>
</dbReference>
<dbReference type="PROSITE" id="PS52016">
    <property type="entry name" value="TONB_DEPENDENT_REC_3"/>
    <property type="match status" value="1"/>
</dbReference>
<evidence type="ECO:0000256" key="3">
    <source>
        <dbReference type="ARBA" id="ARBA00022448"/>
    </source>
</evidence>
<evidence type="ECO:0000256" key="9">
    <source>
        <dbReference type="ARBA" id="ARBA00023065"/>
    </source>
</evidence>
<keyword evidence="4 14" id="KW-1134">Transmembrane beta strand</keyword>
<dbReference type="GO" id="GO:0015344">
    <property type="term" value="F:siderophore uptake transmembrane transporter activity"/>
    <property type="evidence" value="ECO:0007669"/>
    <property type="project" value="TreeGrafter"/>
</dbReference>
<accession>A0A484W7B1</accession>
<evidence type="ECO:0000259" key="17">
    <source>
        <dbReference type="Pfam" id="PF00593"/>
    </source>
</evidence>
<dbReference type="AlphaFoldDB" id="A0A484W7B1"/>